<dbReference type="STRING" id="582515.KR51_00004000"/>
<evidence type="ECO:0000313" key="2">
    <source>
        <dbReference type="Proteomes" id="UP000016960"/>
    </source>
</evidence>
<dbReference type="EMBL" id="ASSJ01000005">
    <property type="protein sequence ID" value="ERN42872.1"/>
    <property type="molecule type" value="Genomic_DNA"/>
</dbReference>
<gene>
    <name evidence="1" type="ORF">KR51_00004000</name>
</gene>
<sequence length="91" mass="10227">MTKHYVLRVNPQAEYDWDRYVLLEPFSGVRPDLSALIANAIEDRPGAYLVAVNLEVRVLERSLDRAIGDSFASHCAKRLPGLSEERQSQAA</sequence>
<accession>U5DPS6</accession>
<protein>
    <submittedName>
        <fullName evidence="1">Uncharacterized protein</fullName>
    </submittedName>
</protein>
<dbReference type="Proteomes" id="UP000016960">
    <property type="component" value="Unassembled WGS sequence"/>
</dbReference>
<organism evidence="1 2">
    <name type="scientific">Rubidibacter lacunae KORDI 51-2</name>
    <dbReference type="NCBI Taxonomy" id="582515"/>
    <lineage>
        <taxon>Bacteria</taxon>
        <taxon>Bacillati</taxon>
        <taxon>Cyanobacteriota</taxon>
        <taxon>Cyanophyceae</taxon>
        <taxon>Oscillatoriophycideae</taxon>
        <taxon>Chroococcales</taxon>
        <taxon>Aphanothecaceae</taxon>
        <taxon>Rubidibacter</taxon>
    </lineage>
</organism>
<name>U5DPS6_9CHRO</name>
<evidence type="ECO:0000313" key="1">
    <source>
        <dbReference type="EMBL" id="ERN42872.1"/>
    </source>
</evidence>
<dbReference type="AlphaFoldDB" id="U5DPS6"/>
<reference evidence="1 2" key="1">
    <citation type="submission" date="2013-05" db="EMBL/GenBank/DDBJ databases">
        <title>Draft genome sequence of Rubidibacter lacunae KORDI 51-2.</title>
        <authorList>
            <person name="Choi D.H."/>
            <person name="Noh J.H."/>
            <person name="Kwon K.-K."/>
            <person name="Lee J.-H."/>
            <person name="Ryu J.-Y."/>
        </authorList>
    </citation>
    <scope>NUCLEOTIDE SEQUENCE [LARGE SCALE GENOMIC DNA]</scope>
    <source>
        <strain evidence="1 2">KORDI 51-2</strain>
    </source>
</reference>
<dbReference type="eggNOG" id="ENOG50333AB">
    <property type="taxonomic scope" value="Bacteria"/>
</dbReference>
<dbReference type="InParanoid" id="U5DPS6"/>
<comment type="caution">
    <text evidence="1">The sequence shown here is derived from an EMBL/GenBank/DDBJ whole genome shotgun (WGS) entry which is preliminary data.</text>
</comment>
<keyword evidence="2" id="KW-1185">Reference proteome</keyword>
<proteinExistence type="predicted"/>